<name>A0A8X8WG35_SALSN</name>
<evidence type="ECO:0000256" key="1">
    <source>
        <dbReference type="ARBA" id="ARBA00022741"/>
    </source>
</evidence>
<dbReference type="Gene3D" id="1.20.1000.10">
    <property type="entry name" value="Guanylate-binding protein, C-terminal domain"/>
    <property type="match status" value="1"/>
</dbReference>
<evidence type="ECO:0000256" key="6">
    <source>
        <dbReference type="SAM" id="MobiDB-lite"/>
    </source>
</evidence>
<feature type="coiled-coil region" evidence="5">
    <location>
        <begin position="490"/>
        <end position="630"/>
    </location>
</feature>
<evidence type="ECO:0000256" key="4">
    <source>
        <dbReference type="PROSITE-ProRule" id="PRU01052"/>
    </source>
</evidence>
<feature type="compositionally biased region" description="Low complexity" evidence="6">
    <location>
        <begin position="8"/>
        <end position="28"/>
    </location>
</feature>
<reference evidence="8" key="1">
    <citation type="submission" date="2018-01" db="EMBL/GenBank/DDBJ databases">
        <authorList>
            <person name="Mao J.F."/>
        </authorList>
    </citation>
    <scope>NUCLEOTIDE SEQUENCE</scope>
    <source>
        <strain evidence="8">Huo1</strain>
        <tissue evidence="8">Leaf</tissue>
    </source>
</reference>
<proteinExistence type="inferred from homology"/>
<feature type="coiled-coil region" evidence="5">
    <location>
        <begin position="657"/>
        <end position="909"/>
    </location>
</feature>
<organism evidence="8">
    <name type="scientific">Salvia splendens</name>
    <name type="common">Scarlet sage</name>
    <dbReference type="NCBI Taxonomy" id="180675"/>
    <lineage>
        <taxon>Eukaryota</taxon>
        <taxon>Viridiplantae</taxon>
        <taxon>Streptophyta</taxon>
        <taxon>Embryophyta</taxon>
        <taxon>Tracheophyta</taxon>
        <taxon>Spermatophyta</taxon>
        <taxon>Magnoliopsida</taxon>
        <taxon>eudicotyledons</taxon>
        <taxon>Gunneridae</taxon>
        <taxon>Pentapetalae</taxon>
        <taxon>asterids</taxon>
        <taxon>lamiids</taxon>
        <taxon>Lamiales</taxon>
        <taxon>Lamiaceae</taxon>
        <taxon>Nepetoideae</taxon>
        <taxon>Mentheae</taxon>
        <taxon>Salviinae</taxon>
        <taxon>Salvia</taxon>
        <taxon>Salvia subgen. Calosphace</taxon>
        <taxon>core Calosphace</taxon>
    </lineage>
</organism>
<evidence type="ECO:0000256" key="2">
    <source>
        <dbReference type="ARBA" id="ARBA00022801"/>
    </source>
</evidence>
<evidence type="ECO:0000259" key="7">
    <source>
        <dbReference type="PROSITE" id="PS51715"/>
    </source>
</evidence>
<comment type="caution">
    <text evidence="8">The sequence shown here is derived from an EMBL/GenBank/DDBJ whole genome shotgun (WGS) entry which is preliminary data.</text>
</comment>
<dbReference type="PANTHER" id="PTHR10751">
    <property type="entry name" value="GUANYLATE BINDING PROTEIN"/>
    <property type="match status" value="1"/>
</dbReference>
<evidence type="ECO:0000313" key="8">
    <source>
        <dbReference type="EMBL" id="KAG6393724.1"/>
    </source>
</evidence>
<feature type="region of interest" description="Disordered" evidence="6">
    <location>
        <begin position="1"/>
        <end position="31"/>
    </location>
</feature>
<dbReference type="CDD" id="cd01851">
    <property type="entry name" value="GBP"/>
    <property type="match status" value="1"/>
</dbReference>
<evidence type="ECO:0000256" key="5">
    <source>
        <dbReference type="SAM" id="Coils"/>
    </source>
</evidence>
<dbReference type="InterPro" id="IPR003191">
    <property type="entry name" value="Guanylate-bd/ATL_C"/>
</dbReference>
<dbReference type="Pfam" id="PF02263">
    <property type="entry name" value="GBP"/>
    <property type="match status" value="2"/>
</dbReference>
<evidence type="ECO:0000313" key="9">
    <source>
        <dbReference type="Proteomes" id="UP000298416"/>
    </source>
</evidence>
<dbReference type="InterPro" id="IPR027417">
    <property type="entry name" value="P-loop_NTPase"/>
</dbReference>
<dbReference type="AlphaFoldDB" id="A0A8X8WG35"/>
<dbReference type="InterPro" id="IPR036543">
    <property type="entry name" value="Guanylate-bd_C_sf"/>
</dbReference>
<dbReference type="Pfam" id="PF02841">
    <property type="entry name" value="GBP_C"/>
    <property type="match status" value="1"/>
</dbReference>
<dbReference type="GO" id="GO:0005525">
    <property type="term" value="F:GTP binding"/>
    <property type="evidence" value="ECO:0007669"/>
    <property type="project" value="UniProtKB-KW"/>
</dbReference>
<accession>A0A8X8WG35</accession>
<keyword evidence="9" id="KW-1185">Reference proteome</keyword>
<comment type="similarity">
    <text evidence="4">Belongs to the TRAFAC class dynamin-like GTPase superfamily. GB1/RHD3 GTPase family.</text>
</comment>
<dbReference type="SUPFAM" id="SSF52540">
    <property type="entry name" value="P-loop containing nucleoside triphosphate hydrolases"/>
    <property type="match status" value="1"/>
</dbReference>
<gene>
    <name evidence="8" type="ORF">SASPL_144291</name>
</gene>
<feature type="domain" description="GB1/RHD3-type G" evidence="7">
    <location>
        <begin position="63"/>
        <end position="283"/>
    </location>
</feature>
<dbReference type="GO" id="GO:0003924">
    <property type="term" value="F:GTPase activity"/>
    <property type="evidence" value="ECO:0007669"/>
    <property type="project" value="InterPro"/>
</dbReference>
<feature type="region of interest" description="Disordered" evidence="6">
    <location>
        <begin position="917"/>
        <end position="996"/>
    </location>
</feature>
<dbReference type="InterPro" id="IPR030386">
    <property type="entry name" value="G_GB1_RHD3_dom"/>
</dbReference>
<keyword evidence="3" id="KW-0342">GTP-binding</keyword>
<reference evidence="8" key="2">
    <citation type="submission" date="2020-08" db="EMBL/GenBank/DDBJ databases">
        <title>Plant Genome Project.</title>
        <authorList>
            <person name="Zhang R.-G."/>
        </authorList>
    </citation>
    <scope>NUCLEOTIDE SEQUENCE</scope>
    <source>
        <strain evidence="8">Huo1</strain>
        <tissue evidence="8">Leaf</tissue>
    </source>
</reference>
<keyword evidence="1" id="KW-0547">Nucleotide-binding</keyword>
<dbReference type="Proteomes" id="UP000298416">
    <property type="component" value="Unassembled WGS sequence"/>
</dbReference>
<keyword evidence="5" id="KW-0175">Coiled coil</keyword>
<sequence>MKRLFGRSSAAESPHSASPLTPLPAASPNMSAGPARPIRLVYTDDKGRFHMDPEAVALLQLVKQPVGVVSVCGRARQGKSFILNQLLGRSSGFQVASTHRPCTKGLWLWSTPIRRTALDGTEYSLLLLDSEGIDAYDQTMGGIDEAALDRLSLVTEMTKHIRVRASGGRSTASELGQFSPIFVWLLRDFYLDLVEENRRITPRDYLELALRPVEGGGRDVSAKNEIRESIRALFPDRECYTLVRPLSNENDLQRLDQIPLDKLRPEFKSGLDSFTRFVFERTRPKQMGGTVMTGPIFARITQSFLDALNNGAVPTITSSWQSVEEAECQRAYETSTEVYMSTFDRSKPPEEAALREAHEDAVQRSMASFNDNAVGAGQVRQKYEKRLQSFLKKAFEDIKKDAFREAYLLCTRTVENMERELRTACHAPGAKVDAVLDGLLSKYEASCHGPEKWQKVVIFLRQSLEGPLLDFIKKQIDHIGAEKSSLALKCRSIEDKIELLNKQLEASEKYKSEYLNRYQDSIRDKEKLSDDYMSRINNLQKKYSSLEEKSSNLSKTLDTARQECKDWKRKYELVLSKQKAEEDQFGAEVAVLRSKSSAAEARFAAAQEKAQSAHEEAEEWKRKYDIAVKETKNALEKAAAIQERTNYQTQSREAALREEFSCALAEKEEEMKKKTTRIEEAEQRLTTLSLELKAAESKLKNYDLETSRLKLEIREVGEKVEAANETALSAQSKARSLEQEKIHLEQKYRAQFDRFEEIQERCKAAEKEAKRTMDLADEARAEAASAQKDKNDFQRAAMERLAQIERAERHAETLERQRADLVNEVERHRAAERDALFKVETLEDRIREKEQEIDSLLQSNNSQRKTTVQVLETLLESERAAHTEANNRADALSVQLQATQGKLDEVSQELTALRFGEKSTIDGRPRTASRAKRGRTDDYEMGADSVQDTGTNDKVSRGKKRTKNTNSPVKFGSPEDGGSVFRGGEPTSSQKANQDDYTRFTVQKLRHELTSHNFGAELLQLKNPNKKDIVALYERCVLNKT</sequence>
<dbReference type="Gene3D" id="3.40.50.300">
    <property type="entry name" value="P-loop containing nucleotide triphosphate hydrolases"/>
    <property type="match status" value="2"/>
</dbReference>
<evidence type="ECO:0000256" key="3">
    <source>
        <dbReference type="ARBA" id="ARBA00023134"/>
    </source>
</evidence>
<dbReference type="InterPro" id="IPR015894">
    <property type="entry name" value="Guanylate-bd_N"/>
</dbReference>
<keyword evidence="2" id="KW-0378">Hydrolase</keyword>
<dbReference type="EMBL" id="PNBA02000017">
    <property type="protein sequence ID" value="KAG6393724.1"/>
    <property type="molecule type" value="Genomic_DNA"/>
</dbReference>
<dbReference type="PROSITE" id="PS51715">
    <property type="entry name" value="G_GB1_RHD3"/>
    <property type="match status" value="1"/>
</dbReference>
<protein>
    <recommendedName>
        <fullName evidence="7">GB1/RHD3-type G domain-containing protein</fullName>
    </recommendedName>
</protein>
<dbReference type="SUPFAM" id="SSF48340">
    <property type="entry name" value="Interferon-induced guanylate-binding protein 1 (GBP1), C-terminal domain"/>
    <property type="match status" value="1"/>
</dbReference>